<dbReference type="RefSeq" id="WP_007051883.1">
    <property type="nucleotide sequence ID" value="NZ_AP022379.1"/>
</dbReference>
<reference evidence="1 2" key="1">
    <citation type="journal article" date="2018" name="Sci. Rep.">
        <title>Genomic diversity and distribution of Bifidobacterium longum subsp. longum across the human lifespan.</title>
        <authorList>
            <person name="Odamaki T."/>
            <person name="Bottacini F."/>
            <person name="Kato K."/>
            <person name="Mitsuyama E."/>
            <person name="Yoshida K."/>
            <person name="Horigome A."/>
            <person name="Xiao J.Z."/>
            <person name="van Sinderen D."/>
        </authorList>
    </citation>
    <scope>NUCLEOTIDE SEQUENCE [LARGE SCALE GENOMIC DNA]</scope>
    <source>
        <strain evidence="1 2">MCC10008</strain>
    </source>
</reference>
<name>A0A4R0SMQ2_BIFLL</name>
<proteinExistence type="predicted"/>
<sequence length="71" mass="8201">MSAETPNLMSVAQLAEHYGRAKKTIQNKLTRGWGPVPVLDPDTGQVLGFRVEEVNRFDQRNQRTHKQYLYD</sequence>
<dbReference type="EMBL" id="SHPR01000015">
    <property type="protein sequence ID" value="TCD84470.1"/>
    <property type="molecule type" value="Genomic_DNA"/>
</dbReference>
<organism evidence="1 2">
    <name type="scientific">Bifidobacterium longum subsp. longum</name>
    <dbReference type="NCBI Taxonomy" id="1679"/>
    <lineage>
        <taxon>Bacteria</taxon>
        <taxon>Bacillati</taxon>
        <taxon>Actinomycetota</taxon>
        <taxon>Actinomycetes</taxon>
        <taxon>Bifidobacteriales</taxon>
        <taxon>Bifidobacteriaceae</taxon>
        <taxon>Bifidobacterium</taxon>
    </lineage>
</organism>
<comment type="caution">
    <text evidence="1">The sequence shown here is derived from an EMBL/GenBank/DDBJ whole genome shotgun (WGS) entry which is preliminary data.</text>
</comment>
<gene>
    <name evidence="1" type="ORF">MCC10008_0643</name>
</gene>
<accession>A0A4R0SMQ2</accession>
<protein>
    <submittedName>
        <fullName evidence="1">Uncharacterized protein</fullName>
    </submittedName>
</protein>
<evidence type="ECO:0000313" key="2">
    <source>
        <dbReference type="Proteomes" id="UP000292241"/>
    </source>
</evidence>
<dbReference type="AlphaFoldDB" id="A0A4R0SMQ2"/>
<evidence type="ECO:0000313" key="1">
    <source>
        <dbReference type="EMBL" id="TCD84470.1"/>
    </source>
</evidence>
<dbReference type="Proteomes" id="UP000292241">
    <property type="component" value="Unassembled WGS sequence"/>
</dbReference>